<comment type="caution">
    <text evidence="6">The sequence shown here is derived from an EMBL/GenBank/DDBJ whole genome shotgun (WGS) entry which is preliminary data.</text>
</comment>
<sequence>MPNKTLKLLSPAGLLSLGLVGIGLTACTPTINNRGNLVEDRRLADVRPGTSTKEDVQKALGSPSTTSTVDANVWYYIGAITENEAFFDPEIVQQRVVQISFNDQGVVNTVGDVDLSQQEEISPEDRETPTAGHDVTFLEQLMGNLNRTKKKDDKKKKGGGGGG</sequence>
<keyword evidence="6" id="KW-0449">Lipoprotein</keyword>
<evidence type="ECO:0000313" key="6">
    <source>
        <dbReference type="EMBL" id="MBB6250262.1"/>
    </source>
</evidence>
<evidence type="ECO:0000256" key="2">
    <source>
        <dbReference type="ARBA" id="ARBA00023136"/>
    </source>
</evidence>
<dbReference type="Pfam" id="PF04355">
    <property type="entry name" value="BamE"/>
    <property type="match status" value="1"/>
</dbReference>
<keyword evidence="1" id="KW-0732">Signal</keyword>
<protein>
    <submittedName>
        <fullName evidence="6">Outer membrane protein assembly factor BamE (Lipoprotein component of BamABCDE complex)</fullName>
    </submittedName>
</protein>
<evidence type="ECO:0000256" key="3">
    <source>
        <dbReference type="ARBA" id="ARBA00023237"/>
    </source>
</evidence>
<dbReference type="GO" id="GO:0051205">
    <property type="term" value="P:protein insertion into membrane"/>
    <property type="evidence" value="ECO:0007669"/>
    <property type="project" value="TreeGrafter"/>
</dbReference>
<dbReference type="GO" id="GO:0043165">
    <property type="term" value="P:Gram-negative-bacterium-type cell outer membrane assembly"/>
    <property type="evidence" value="ECO:0007669"/>
    <property type="project" value="TreeGrafter"/>
</dbReference>
<feature type="compositionally biased region" description="Basic residues" evidence="4">
    <location>
        <begin position="147"/>
        <end position="163"/>
    </location>
</feature>
<dbReference type="Proteomes" id="UP000539175">
    <property type="component" value="Unassembled WGS sequence"/>
</dbReference>
<dbReference type="AlphaFoldDB" id="A0A7X0AV61"/>
<feature type="region of interest" description="Disordered" evidence="4">
    <location>
        <begin position="142"/>
        <end position="163"/>
    </location>
</feature>
<dbReference type="InterPro" id="IPR026592">
    <property type="entry name" value="BamE"/>
</dbReference>
<dbReference type="PANTHER" id="PTHR37482">
    <property type="entry name" value="OUTER MEMBRANE PROTEIN ASSEMBLY FACTOR BAME"/>
    <property type="match status" value="1"/>
</dbReference>
<dbReference type="InterPro" id="IPR007450">
    <property type="entry name" value="BamE_dom"/>
</dbReference>
<keyword evidence="2" id="KW-0472">Membrane</keyword>
<dbReference type="InterPro" id="IPR037873">
    <property type="entry name" value="BamE-like"/>
</dbReference>
<reference evidence="6 7" key="1">
    <citation type="submission" date="2020-08" db="EMBL/GenBank/DDBJ databases">
        <title>Genomic Encyclopedia of Type Strains, Phase IV (KMG-IV): sequencing the most valuable type-strain genomes for metagenomic binning, comparative biology and taxonomic classification.</title>
        <authorList>
            <person name="Goeker M."/>
        </authorList>
    </citation>
    <scope>NUCLEOTIDE SEQUENCE [LARGE SCALE GENOMIC DNA]</scope>
    <source>
        <strain evidence="6 7">DSM 22198</strain>
    </source>
</reference>
<dbReference type="PANTHER" id="PTHR37482:SF1">
    <property type="entry name" value="OUTER MEMBRANE PROTEIN ASSEMBLY FACTOR BAME"/>
    <property type="match status" value="1"/>
</dbReference>
<evidence type="ECO:0000313" key="7">
    <source>
        <dbReference type="Proteomes" id="UP000539175"/>
    </source>
</evidence>
<keyword evidence="7" id="KW-1185">Reference proteome</keyword>
<dbReference type="GO" id="GO:0030674">
    <property type="term" value="F:protein-macromolecule adaptor activity"/>
    <property type="evidence" value="ECO:0007669"/>
    <property type="project" value="TreeGrafter"/>
</dbReference>
<name>A0A7X0AV61_9PROT</name>
<evidence type="ECO:0000256" key="1">
    <source>
        <dbReference type="ARBA" id="ARBA00022729"/>
    </source>
</evidence>
<dbReference type="Gene3D" id="3.30.1450.10">
    <property type="match status" value="1"/>
</dbReference>
<dbReference type="RefSeq" id="WP_184797673.1">
    <property type="nucleotide sequence ID" value="NZ_JACIIZ010000002.1"/>
</dbReference>
<accession>A0A7X0AV61</accession>
<feature type="domain" description="Outer membrane protein assembly factor BamE" evidence="5">
    <location>
        <begin position="35"/>
        <end position="109"/>
    </location>
</feature>
<proteinExistence type="predicted"/>
<evidence type="ECO:0000259" key="5">
    <source>
        <dbReference type="Pfam" id="PF04355"/>
    </source>
</evidence>
<evidence type="ECO:0000256" key="4">
    <source>
        <dbReference type="SAM" id="MobiDB-lite"/>
    </source>
</evidence>
<gene>
    <name evidence="6" type="ORF">FHS74_000803</name>
</gene>
<keyword evidence="3" id="KW-0998">Cell outer membrane</keyword>
<dbReference type="PROSITE" id="PS51257">
    <property type="entry name" value="PROKAR_LIPOPROTEIN"/>
    <property type="match status" value="1"/>
</dbReference>
<dbReference type="GO" id="GO:1990063">
    <property type="term" value="C:Bam protein complex"/>
    <property type="evidence" value="ECO:0007669"/>
    <property type="project" value="TreeGrafter"/>
</dbReference>
<organism evidence="6 7">
    <name type="scientific">Nitrospirillum iridis</name>
    <dbReference type="NCBI Taxonomy" id="765888"/>
    <lineage>
        <taxon>Bacteria</taxon>
        <taxon>Pseudomonadati</taxon>
        <taxon>Pseudomonadota</taxon>
        <taxon>Alphaproteobacteria</taxon>
        <taxon>Rhodospirillales</taxon>
        <taxon>Azospirillaceae</taxon>
        <taxon>Nitrospirillum</taxon>
    </lineage>
</organism>
<dbReference type="EMBL" id="JACIIZ010000002">
    <property type="protein sequence ID" value="MBB6250262.1"/>
    <property type="molecule type" value="Genomic_DNA"/>
</dbReference>